<protein>
    <submittedName>
        <fullName evidence="3">DDE-type integrase/transposase/recombinase</fullName>
    </submittedName>
</protein>
<evidence type="ECO:0000256" key="1">
    <source>
        <dbReference type="SAM" id="MobiDB-lite"/>
    </source>
</evidence>
<dbReference type="Proteomes" id="UP000309170">
    <property type="component" value="Unassembled WGS sequence"/>
</dbReference>
<dbReference type="Pfam" id="PF09299">
    <property type="entry name" value="Mu-transpos_C"/>
    <property type="match status" value="1"/>
</dbReference>
<organism evidence="3 4">
    <name type="scientific">Peribacillus simplex</name>
    <dbReference type="NCBI Taxonomy" id="1478"/>
    <lineage>
        <taxon>Bacteria</taxon>
        <taxon>Bacillati</taxon>
        <taxon>Bacillota</taxon>
        <taxon>Bacilli</taxon>
        <taxon>Bacillales</taxon>
        <taxon>Bacillaceae</taxon>
        <taxon>Peribacillus</taxon>
    </lineage>
</organism>
<dbReference type="SUPFAM" id="SSF53098">
    <property type="entry name" value="Ribonuclease H-like"/>
    <property type="match status" value="1"/>
</dbReference>
<dbReference type="GO" id="GO:0003676">
    <property type="term" value="F:nucleic acid binding"/>
    <property type="evidence" value="ECO:0007669"/>
    <property type="project" value="InterPro"/>
</dbReference>
<accession>A0A9X8ZEL8</accession>
<dbReference type="Pfam" id="PF00665">
    <property type="entry name" value="rve"/>
    <property type="match status" value="1"/>
</dbReference>
<sequence>MSKVLLGIGVEFFFNGKKHEIIEELNDGSFYMQSNEKDREITKITRMDFLRHIEKSEIILPEFENVIIPLESGMHAYRFEEFERVPEKKQKQALLKKEIIKPLLERKHSVKEIQEHINEVKSDPAIQLRMNECNLKFQISTIYRWIKQYEKDEQLISLVSKKRGNYERRHFGTVTETIISKQVHKYLQYELESMGTCYSKIYTEISQWNKKHLKDPEVIPSRKTIERRISKEKAFFEANKKNKKAKNMKAKDKPSYAMKVAQCDHTRLDIIVVDDESGKPLGRPWLTYIMDEYSGYPLGFYLGYEGPSYKSVMYALRNAFRTKGYIKEHFKDIKNDWLAHGVPETLLVDNGKEFHSNSLKSVCQHFDINLKYCTPGKPWQKGAVERFFRTLNTSLLHQMPGTTLSNIQELKRFDYDPKKNAIIKFSQLMELFLEWLIDDFSVNYHKGVKGVPKDLWEVSSKNGSLVSIGKFGPEWEIRLYPIKKRRIQHYGIEFEHLEYNSPELDKLRKYLKEKTGNAEVDVKYNPDDLSKIYVYDEIFTKGYIEVPCKKEGYAEGLSLILHKAAVRELNKNDKPVNMYSLIETKAAIKEKVQGFMKSNTTTGGSKGARLSGIGSNKLEKVEATSSTTNSKSKKKAYDPYGFNNMGWEEE</sequence>
<evidence type="ECO:0000259" key="2">
    <source>
        <dbReference type="PROSITE" id="PS50994"/>
    </source>
</evidence>
<comment type="caution">
    <text evidence="3">The sequence shown here is derived from an EMBL/GenBank/DDBJ whole genome shotgun (WGS) entry which is preliminary data.</text>
</comment>
<dbReference type="AlphaFoldDB" id="A0A9X8ZEL8"/>
<dbReference type="PANTHER" id="PTHR35004:SF7">
    <property type="entry name" value="INTEGRASE PROTEIN"/>
    <property type="match status" value="1"/>
</dbReference>
<dbReference type="InterPro" id="IPR012337">
    <property type="entry name" value="RNaseH-like_sf"/>
</dbReference>
<reference evidence="3 4" key="1">
    <citation type="journal article" date="2019" name="Environ. Microbiol.">
        <title>An active ?-lactamase is a part of an orchestrated cell wall stress resistance network of Bacillus subtilis and related rhizosphere species.</title>
        <authorList>
            <person name="Bucher T."/>
            <person name="Keren-Paz A."/>
            <person name="Hausser J."/>
            <person name="Olender T."/>
            <person name="Cytryn E."/>
            <person name="Kolodkin-Gal I."/>
        </authorList>
    </citation>
    <scope>NUCLEOTIDE SEQUENCE [LARGE SCALE GENOMIC DNA]</scope>
    <source>
        <strain evidence="3 4">I4</strain>
    </source>
</reference>
<feature type="domain" description="Integrase catalytic" evidence="2">
    <location>
        <begin position="250"/>
        <end position="460"/>
    </location>
</feature>
<dbReference type="RefSeq" id="WP_137024166.1">
    <property type="nucleotide sequence ID" value="NZ_SZNT01000317.1"/>
</dbReference>
<feature type="region of interest" description="Disordered" evidence="1">
    <location>
        <begin position="598"/>
        <end position="650"/>
    </location>
</feature>
<dbReference type="InterPro" id="IPR036397">
    <property type="entry name" value="RNaseH_sf"/>
</dbReference>
<evidence type="ECO:0000313" key="4">
    <source>
        <dbReference type="Proteomes" id="UP000309170"/>
    </source>
</evidence>
<proteinExistence type="predicted"/>
<evidence type="ECO:0000313" key="3">
    <source>
        <dbReference type="EMBL" id="TKH08932.1"/>
    </source>
</evidence>
<dbReference type="EMBL" id="SZNT01000317">
    <property type="protein sequence ID" value="TKH08932.1"/>
    <property type="molecule type" value="Genomic_DNA"/>
</dbReference>
<dbReference type="PROSITE" id="PS50994">
    <property type="entry name" value="INTEGRASE"/>
    <property type="match status" value="1"/>
</dbReference>
<name>A0A9X8ZEL8_9BACI</name>
<dbReference type="PANTHER" id="PTHR35004">
    <property type="entry name" value="TRANSPOSASE RV3428C-RELATED"/>
    <property type="match status" value="1"/>
</dbReference>
<gene>
    <name evidence="3" type="ORF">FC678_18815</name>
</gene>
<dbReference type="InterPro" id="IPR001584">
    <property type="entry name" value="Integrase_cat-core"/>
</dbReference>
<dbReference type="Gene3D" id="3.30.420.10">
    <property type="entry name" value="Ribonuclease H-like superfamily/Ribonuclease H"/>
    <property type="match status" value="1"/>
</dbReference>
<dbReference type="InterPro" id="IPR015378">
    <property type="entry name" value="Transposase-like_Mu_C"/>
</dbReference>
<dbReference type="GO" id="GO:0015074">
    <property type="term" value="P:DNA integration"/>
    <property type="evidence" value="ECO:0007669"/>
    <property type="project" value="InterPro"/>
</dbReference>